<comment type="caution">
    <text evidence="1">The sequence shown here is derived from an EMBL/GenBank/DDBJ whole genome shotgun (WGS) entry which is preliminary data.</text>
</comment>
<accession>A0ABR1LBU1</accession>
<dbReference type="EMBL" id="JBBPDW010000049">
    <property type="protein sequence ID" value="KAK7532701.1"/>
    <property type="molecule type" value="Genomic_DNA"/>
</dbReference>
<evidence type="ECO:0008006" key="3">
    <source>
        <dbReference type="Google" id="ProtNLM"/>
    </source>
</evidence>
<sequence>MYLPACLPALASCLRFGWYGTGTRISTNSAVEPLLSLSFLSTPFNTLPKGRFILPPTPSPTNPPVWCGQISTRLPAPPRPAPPRPSQLIATCPTRGFC</sequence>
<evidence type="ECO:0000313" key="1">
    <source>
        <dbReference type="EMBL" id="KAK7532701.1"/>
    </source>
</evidence>
<keyword evidence="2" id="KW-1185">Reference proteome</keyword>
<dbReference type="Proteomes" id="UP001365128">
    <property type="component" value="Unassembled WGS sequence"/>
</dbReference>
<proteinExistence type="predicted"/>
<gene>
    <name evidence="1" type="ORF">IWX46DRAFT_613975</name>
</gene>
<protein>
    <recommendedName>
        <fullName evidence="3">Secreted protein</fullName>
    </recommendedName>
</protein>
<evidence type="ECO:0000313" key="2">
    <source>
        <dbReference type="Proteomes" id="UP001365128"/>
    </source>
</evidence>
<organism evidence="1 2">
    <name type="scientific">Phyllosticta citricarpa</name>
    <dbReference type="NCBI Taxonomy" id="55181"/>
    <lineage>
        <taxon>Eukaryota</taxon>
        <taxon>Fungi</taxon>
        <taxon>Dikarya</taxon>
        <taxon>Ascomycota</taxon>
        <taxon>Pezizomycotina</taxon>
        <taxon>Dothideomycetes</taxon>
        <taxon>Dothideomycetes incertae sedis</taxon>
        <taxon>Botryosphaeriales</taxon>
        <taxon>Phyllostictaceae</taxon>
        <taxon>Phyllosticta</taxon>
    </lineage>
</organism>
<name>A0ABR1LBU1_9PEZI</name>
<reference evidence="1 2" key="1">
    <citation type="submission" date="2024-04" db="EMBL/GenBank/DDBJ databases">
        <title>Phyllosticta paracitricarpa is synonymous to the EU quarantine fungus P. citricarpa based on phylogenomic analyses.</title>
        <authorList>
            <consortium name="Lawrence Berkeley National Laboratory"/>
            <person name="Van Ingen-Buijs V.A."/>
            <person name="Van Westerhoven A.C."/>
            <person name="Haridas S."/>
            <person name="Skiadas P."/>
            <person name="Martin F."/>
            <person name="Groenewald J.Z."/>
            <person name="Crous P.W."/>
            <person name="Seidl M.F."/>
        </authorList>
    </citation>
    <scope>NUCLEOTIDE SEQUENCE [LARGE SCALE GENOMIC DNA]</scope>
    <source>
        <strain evidence="1 2">CBS 122670</strain>
    </source>
</reference>